<dbReference type="GO" id="GO:0046872">
    <property type="term" value="F:metal ion binding"/>
    <property type="evidence" value="ECO:0007669"/>
    <property type="project" value="InterPro"/>
</dbReference>
<gene>
    <name evidence="9" type="ORF">BEL05_12030</name>
</gene>
<dbReference type="GO" id="GO:0006508">
    <property type="term" value="P:proteolysis"/>
    <property type="evidence" value="ECO:0007669"/>
    <property type="project" value="UniProtKB-KW"/>
</dbReference>
<dbReference type="Proteomes" id="UP000095230">
    <property type="component" value="Unassembled WGS sequence"/>
</dbReference>
<evidence type="ECO:0000256" key="2">
    <source>
        <dbReference type="ARBA" id="ARBA00022670"/>
    </source>
</evidence>
<accession>A0A1E5IWF1</accession>
<name>A0A1E5IWF1_SHECO</name>
<keyword evidence="5" id="KW-0482">Metalloprotease</keyword>
<dbReference type="GO" id="GO:0008237">
    <property type="term" value="F:metallopeptidase activity"/>
    <property type="evidence" value="ECO:0007669"/>
    <property type="project" value="UniProtKB-KW"/>
</dbReference>
<protein>
    <submittedName>
        <fullName evidence="9">Peptidase M16</fullName>
    </submittedName>
</protein>
<dbReference type="Gene3D" id="3.30.830.10">
    <property type="entry name" value="Metalloenzyme, LuxS/M16 peptidase-like"/>
    <property type="match status" value="2"/>
</dbReference>
<dbReference type="InterPro" id="IPR050626">
    <property type="entry name" value="Peptidase_M16"/>
</dbReference>
<feature type="coiled-coil region" evidence="6">
    <location>
        <begin position="367"/>
        <end position="394"/>
    </location>
</feature>
<dbReference type="Pfam" id="PF00675">
    <property type="entry name" value="Peptidase_M16"/>
    <property type="match status" value="1"/>
</dbReference>
<dbReference type="Pfam" id="PF05193">
    <property type="entry name" value="Peptidase_M16_C"/>
    <property type="match status" value="1"/>
</dbReference>
<evidence type="ECO:0000256" key="6">
    <source>
        <dbReference type="SAM" id="Coils"/>
    </source>
</evidence>
<keyword evidence="3" id="KW-0378">Hydrolase</keyword>
<sequence length="467" mass="52376">MAHLFIAATITTSVAAANDVLAQLALPLYQVEKTIEYRRLDNGLEVRLLPLAQRQSVAIASQFAVGSRNESQGQTGYAHLFEHMLFKGSQNAPGDSYSQTMSALSGRFNASTFFDYTNYYLNLPSNALELALWLEADRFIRPSLTTDTVKNQQQTVLEEMATTIDNQPYIRPAMEFLLKQVQGTPYGHAVIGSKTDIEAATTESLTQFHQTFYRPDTLQLSIVGQVPPQTLTWVKAYFADWPMPNNTPQGFHPLQVNRQSVHHEIIDARGPWPGLLLAWHTVGRSHQDAAAISLVESYLLQSRSSVLAKLSLTEPKQLLYYSLPLTMEHFGVMNLVMVPRANISLDQLTEQITAIIDDFAAGGLTSEQLKQLKLRSLQQQLAKLDNDISLATTLSATLEQDRLTPLSGPWERVNAVTNADIIRVTRQYLQPGVVRLELLPPWYIRWSKAVLEWLPTGWTDSLEEQVL</sequence>
<evidence type="ECO:0000259" key="8">
    <source>
        <dbReference type="Pfam" id="PF05193"/>
    </source>
</evidence>
<dbReference type="PANTHER" id="PTHR43690:SF17">
    <property type="entry name" value="PROTEIN YHJJ"/>
    <property type="match status" value="1"/>
</dbReference>
<dbReference type="SUPFAM" id="SSF63411">
    <property type="entry name" value="LuxS/MPP-like metallohydrolase"/>
    <property type="match status" value="2"/>
</dbReference>
<dbReference type="OrthoDB" id="9811314at2"/>
<keyword evidence="6" id="KW-0175">Coiled coil</keyword>
<feature type="domain" description="Peptidase M16 N-terminal" evidence="7">
    <location>
        <begin position="53"/>
        <end position="167"/>
    </location>
</feature>
<dbReference type="InterPro" id="IPR011765">
    <property type="entry name" value="Pept_M16_N"/>
</dbReference>
<keyword evidence="2" id="KW-0645">Protease</keyword>
<dbReference type="PANTHER" id="PTHR43690">
    <property type="entry name" value="NARDILYSIN"/>
    <property type="match status" value="1"/>
</dbReference>
<comment type="similarity">
    <text evidence="1">Belongs to the peptidase M16 family.</text>
</comment>
<dbReference type="RefSeq" id="WP_069670458.1">
    <property type="nucleotide sequence ID" value="NZ_MCBT01000013.1"/>
</dbReference>
<keyword evidence="4" id="KW-0862">Zinc</keyword>
<dbReference type="AlphaFoldDB" id="A0A1E5IWF1"/>
<dbReference type="InterPro" id="IPR011249">
    <property type="entry name" value="Metalloenz_LuxS/M16"/>
</dbReference>
<organism evidence="9 10">
    <name type="scientific">Shewanella colwelliana</name>
    <name type="common">Alteromonas colwelliana</name>
    <dbReference type="NCBI Taxonomy" id="23"/>
    <lineage>
        <taxon>Bacteria</taxon>
        <taxon>Pseudomonadati</taxon>
        <taxon>Pseudomonadota</taxon>
        <taxon>Gammaproteobacteria</taxon>
        <taxon>Alteromonadales</taxon>
        <taxon>Shewanellaceae</taxon>
        <taxon>Shewanella</taxon>
    </lineage>
</organism>
<proteinExistence type="inferred from homology"/>
<evidence type="ECO:0000256" key="5">
    <source>
        <dbReference type="ARBA" id="ARBA00023049"/>
    </source>
</evidence>
<evidence type="ECO:0000256" key="1">
    <source>
        <dbReference type="ARBA" id="ARBA00007261"/>
    </source>
</evidence>
<feature type="domain" description="Peptidase M16 C-terminal" evidence="8">
    <location>
        <begin position="201"/>
        <end position="373"/>
    </location>
</feature>
<reference evidence="9 10" key="1">
    <citation type="submission" date="2016-07" db="EMBL/GenBank/DDBJ databases">
        <title>Whole-genome of two Shewanella species isolated from a digestive organ of sea cucumber Apostichopus japonicus Selenka 1867.</title>
        <authorList>
            <person name="Hong H.-H."/>
            <person name="Choi H."/>
            <person name="Cheon S."/>
            <person name="Oh J.-S."/>
            <person name="Lee H.-G."/>
            <person name="Park C."/>
        </authorList>
    </citation>
    <scope>NUCLEOTIDE SEQUENCE [LARGE SCALE GENOMIC DNA]</scope>
    <source>
        <strain evidence="9 10">CSB03KR</strain>
    </source>
</reference>
<evidence type="ECO:0000256" key="4">
    <source>
        <dbReference type="ARBA" id="ARBA00022833"/>
    </source>
</evidence>
<dbReference type="InterPro" id="IPR007863">
    <property type="entry name" value="Peptidase_M16_C"/>
</dbReference>
<comment type="caution">
    <text evidence="9">The sequence shown here is derived from an EMBL/GenBank/DDBJ whole genome shotgun (WGS) entry which is preliminary data.</text>
</comment>
<evidence type="ECO:0000259" key="7">
    <source>
        <dbReference type="Pfam" id="PF00675"/>
    </source>
</evidence>
<evidence type="ECO:0000256" key="3">
    <source>
        <dbReference type="ARBA" id="ARBA00022801"/>
    </source>
</evidence>
<dbReference type="STRING" id="23.BEL05_12030"/>
<evidence type="ECO:0000313" key="9">
    <source>
        <dbReference type="EMBL" id="OEG74901.1"/>
    </source>
</evidence>
<dbReference type="EMBL" id="MCBT01000013">
    <property type="protein sequence ID" value="OEG74901.1"/>
    <property type="molecule type" value="Genomic_DNA"/>
</dbReference>
<evidence type="ECO:0000313" key="10">
    <source>
        <dbReference type="Proteomes" id="UP000095230"/>
    </source>
</evidence>